<protein>
    <submittedName>
        <fullName evidence="1">Uncharacterized protein</fullName>
    </submittedName>
</protein>
<keyword evidence="2" id="KW-1185">Reference proteome</keyword>
<comment type="caution">
    <text evidence="1">The sequence shown here is derived from an EMBL/GenBank/DDBJ whole genome shotgun (WGS) entry which is preliminary data.</text>
</comment>
<name>A0AAV4PL02_9ARAC</name>
<organism evidence="1 2">
    <name type="scientific">Caerostris darwini</name>
    <dbReference type="NCBI Taxonomy" id="1538125"/>
    <lineage>
        <taxon>Eukaryota</taxon>
        <taxon>Metazoa</taxon>
        <taxon>Ecdysozoa</taxon>
        <taxon>Arthropoda</taxon>
        <taxon>Chelicerata</taxon>
        <taxon>Arachnida</taxon>
        <taxon>Araneae</taxon>
        <taxon>Araneomorphae</taxon>
        <taxon>Entelegynae</taxon>
        <taxon>Araneoidea</taxon>
        <taxon>Araneidae</taxon>
        <taxon>Caerostris</taxon>
    </lineage>
</organism>
<evidence type="ECO:0000313" key="1">
    <source>
        <dbReference type="EMBL" id="GIX97630.1"/>
    </source>
</evidence>
<accession>A0AAV4PL02</accession>
<sequence length="49" mass="5356">MTHKSRRRKYVQLSPLKSHGSSYSLTNAICLIAVRRLSAGASAPVWVAS</sequence>
<reference evidence="1 2" key="1">
    <citation type="submission" date="2021-06" db="EMBL/GenBank/DDBJ databases">
        <title>Caerostris darwini draft genome.</title>
        <authorList>
            <person name="Kono N."/>
            <person name="Arakawa K."/>
        </authorList>
    </citation>
    <scope>NUCLEOTIDE SEQUENCE [LARGE SCALE GENOMIC DNA]</scope>
</reference>
<proteinExistence type="predicted"/>
<gene>
    <name evidence="1" type="ORF">CDAR_263921</name>
</gene>
<dbReference type="EMBL" id="BPLQ01003054">
    <property type="protein sequence ID" value="GIX97630.1"/>
    <property type="molecule type" value="Genomic_DNA"/>
</dbReference>
<feature type="non-terminal residue" evidence="1">
    <location>
        <position position="49"/>
    </location>
</feature>
<dbReference type="AlphaFoldDB" id="A0AAV4PL02"/>
<evidence type="ECO:0000313" key="2">
    <source>
        <dbReference type="Proteomes" id="UP001054837"/>
    </source>
</evidence>
<dbReference type="Proteomes" id="UP001054837">
    <property type="component" value="Unassembled WGS sequence"/>
</dbReference>